<dbReference type="Proteomes" id="UP000652761">
    <property type="component" value="Unassembled WGS sequence"/>
</dbReference>
<dbReference type="EMBL" id="NMUH01000790">
    <property type="protein sequence ID" value="MQL84857.1"/>
    <property type="molecule type" value="Genomic_DNA"/>
</dbReference>
<protein>
    <submittedName>
        <fullName evidence="1">Uncharacterized protein</fullName>
    </submittedName>
</protein>
<proteinExistence type="predicted"/>
<organism evidence="1 2">
    <name type="scientific">Colocasia esculenta</name>
    <name type="common">Wild taro</name>
    <name type="synonym">Arum esculentum</name>
    <dbReference type="NCBI Taxonomy" id="4460"/>
    <lineage>
        <taxon>Eukaryota</taxon>
        <taxon>Viridiplantae</taxon>
        <taxon>Streptophyta</taxon>
        <taxon>Embryophyta</taxon>
        <taxon>Tracheophyta</taxon>
        <taxon>Spermatophyta</taxon>
        <taxon>Magnoliopsida</taxon>
        <taxon>Liliopsida</taxon>
        <taxon>Araceae</taxon>
        <taxon>Aroideae</taxon>
        <taxon>Colocasieae</taxon>
        <taxon>Colocasia</taxon>
    </lineage>
</organism>
<evidence type="ECO:0000313" key="2">
    <source>
        <dbReference type="Proteomes" id="UP000652761"/>
    </source>
</evidence>
<sequence>MTPVSNPDNVTQELPLSLATTDGPVRLLVSVPPTTSTLQATAHSQTQVIAPSRLPLSRTYYSNTGVRVSRTDDTDLDGTQYRDKPRAHTHTCLALLGTWGTQLKRYSGIGAGPPHSTSTNYDI</sequence>
<dbReference type="AlphaFoldDB" id="A0A843UR00"/>
<reference evidence="1" key="1">
    <citation type="submission" date="2017-07" db="EMBL/GenBank/DDBJ databases">
        <title>Taro Niue Genome Assembly and Annotation.</title>
        <authorList>
            <person name="Atibalentja N."/>
            <person name="Keating K."/>
            <person name="Fields C.J."/>
        </authorList>
    </citation>
    <scope>NUCLEOTIDE SEQUENCE</scope>
    <source>
        <strain evidence="1">Niue_2</strain>
        <tissue evidence="1">Leaf</tissue>
    </source>
</reference>
<keyword evidence="2" id="KW-1185">Reference proteome</keyword>
<gene>
    <name evidence="1" type="ORF">Taro_017356</name>
</gene>
<evidence type="ECO:0000313" key="1">
    <source>
        <dbReference type="EMBL" id="MQL84857.1"/>
    </source>
</evidence>
<comment type="caution">
    <text evidence="1">The sequence shown here is derived from an EMBL/GenBank/DDBJ whole genome shotgun (WGS) entry which is preliminary data.</text>
</comment>
<accession>A0A843UR00</accession>
<name>A0A843UR00_COLES</name>